<dbReference type="HOGENOM" id="CLU_2113681_0_0_1"/>
<gene>
    <name evidence="1" type="ORF">GSPATT00000815001</name>
</gene>
<dbReference type="KEGG" id="ptm:GSPATT00000815001"/>
<dbReference type="OrthoDB" id="1305at2759"/>
<dbReference type="RefSeq" id="XP_001438500.1">
    <property type="nucleotide sequence ID" value="XM_001438463.1"/>
</dbReference>
<proteinExistence type="predicted"/>
<accession>A0CJY6</accession>
<dbReference type="EMBL" id="CT868096">
    <property type="protein sequence ID" value="CAK71103.1"/>
    <property type="molecule type" value="Genomic_DNA"/>
</dbReference>
<keyword evidence="2" id="KW-1185">Reference proteome</keyword>
<dbReference type="AlphaFoldDB" id="A0CJY6"/>
<evidence type="ECO:0000313" key="2">
    <source>
        <dbReference type="Proteomes" id="UP000000600"/>
    </source>
</evidence>
<dbReference type="InParanoid" id="A0CJY6"/>
<sequence>MLKMYLTIRQVELEGNTEKLYTENIQGFQFENIKFSSTSYKLEGVHFHVIIEIYRQDDIFQTEPIKSVIFPPIFVDSRKAARNTKRFDYQKNNFFDRKSRKYQKQKILLKELITI</sequence>
<reference evidence="1 2" key="1">
    <citation type="journal article" date="2006" name="Nature">
        <title>Global trends of whole-genome duplications revealed by the ciliate Paramecium tetraurelia.</title>
        <authorList>
            <consortium name="Genoscope"/>
            <person name="Aury J.-M."/>
            <person name="Jaillon O."/>
            <person name="Duret L."/>
            <person name="Noel B."/>
            <person name="Jubin C."/>
            <person name="Porcel B.M."/>
            <person name="Segurens B."/>
            <person name="Daubin V."/>
            <person name="Anthouard V."/>
            <person name="Aiach N."/>
            <person name="Arnaiz O."/>
            <person name="Billaut A."/>
            <person name="Beisson J."/>
            <person name="Blanc I."/>
            <person name="Bouhouche K."/>
            <person name="Camara F."/>
            <person name="Duharcourt S."/>
            <person name="Guigo R."/>
            <person name="Gogendeau D."/>
            <person name="Katinka M."/>
            <person name="Keller A.-M."/>
            <person name="Kissmehl R."/>
            <person name="Klotz C."/>
            <person name="Koll F."/>
            <person name="Le Moue A."/>
            <person name="Lepere C."/>
            <person name="Malinsky S."/>
            <person name="Nowacki M."/>
            <person name="Nowak J.K."/>
            <person name="Plattner H."/>
            <person name="Poulain J."/>
            <person name="Ruiz F."/>
            <person name="Serrano V."/>
            <person name="Zagulski M."/>
            <person name="Dessen P."/>
            <person name="Betermier M."/>
            <person name="Weissenbach J."/>
            <person name="Scarpelli C."/>
            <person name="Schachter V."/>
            <person name="Sperling L."/>
            <person name="Meyer E."/>
            <person name="Cohen J."/>
            <person name="Wincker P."/>
        </authorList>
    </citation>
    <scope>NUCLEOTIDE SEQUENCE [LARGE SCALE GENOMIC DNA]</scope>
    <source>
        <strain evidence="1 2">Stock d4-2</strain>
    </source>
</reference>
<organism evidence="1 2">
    <name type="scientific">Paramecium tetraurelia</name>
    <dbReference type="NCBI Taxonomy" id="5888"/>
    <lineage>
        <taxon>Eukaryota</taxon>
        <taxon>Sar</taxon>
        <taxon>Alveolata</taxon>
        <taxon>Ciliophora</taxon>
        <taxon>Intramacronucleata</taxon>
        <taxon>Oligohymenophorea</taxon>
        <taxon>Peniculida</taxon>
        <taxon>Parameciidae</taxon>
        <taxon>Paramecium</taxon>
    </lineage>
</organism>
<name>A0CJY6_PARTE</name>
<evidence type="ECO:0000313" key="1">
    <source>
        <dbReference type="EMBL" id="CAK71103.1"/>
    </source>
</evidence>
<dbReference type="Proteomes" id="UP000000600">
    <property type="component" value="Unassembled WGS sequence"/>
</dbReference>
<dbReference type="GeneID" id="5024285"/>
<protein>
    <submittedName>
        <fullName evidence="1">Uncharacterized protein</fullName>
    </submittedName>
</protein>